<dbReference type="Pfam" id="PF05437">
    <property type="entry name" value="AzlD"/>
    <property type="match status" value="1"/>
</dbReference>
<dbReference type="Proteomes" id="UP000182471">
    <property type="component" value="Unassembled WGS sequence"/>
</dbReference>
<name>A0A1H9P8B6_9FIRM</name>
<keyword evidence="1" id="KW-1133">Transmembrane helix</keyword>
<organism evidence="2 3">
    <name type="scientific">Lachnobacterium bovis</name>
    <dbReference type="NCBI Taxonomy" id="140626"/>
    <lineage>
        <taxon>Bacteria</taxon>
        <taxon>Bacillati</taxon>
        <taxon>Bacillota</taxon>
        <taxon>Clostridia</taxon>
        <taxon>Lachnospirales</taxon>
        <taxon>Lachnospiraceae</taxon>
        <taxon>Lachnobacterium</taxon>
    </lineage>
</organism>
<accession>A0A1H9P8B6</accession>
<dbReference type="RefSeq" id="WP_022749726.1">
    <property type="nucleotide sequence ID" value="NZ_FOGW01000004.1"/>
</dbReference>
<keyword evidence="1" id="KW-0472">Membrane</keyword>
<gene>
    <name evidence="2" type="ORF">SAMN02910429_00140</name>
</gene>
<feature type="transmembrane region" description="Helical" evidence="1">
    <location>
        <begin position="6"/>
        <end position="25"/>
    </location>
</feature>
<sequence>MSNVIPILIMIATIYSVRCVPMLIFKQNIHNRFVKSFLYYVPYVTLAVMTFPAIIYATKNIYAGILAMIVGVILSYLTENLFVVATMCCVTVFAVNILPKLAQLF</sequence>
<keyword evidence="1" id="KW-0812">Transmembrane</keyword>
<reference evidence="3" key="1">
    <citation type="submission" date="2016-10" db="EMBL/GenBank/DDBJ databases">
        <authorList>
            <person name="Varghese N."/>
            <person name="Submissions S."/>
        </authorList>
    </citation>
    <scope>NUCLEOTIDE SEQUENCE [LARGE SCALE GENOMIC DNA]</scope>
    <source>
        <strain evidence="3">S1b</strain>
    </source>
</reference>
<protein>
    <submittedName>
        <fullName evidence="2">Branched-chain amino acid transport protein (AzlD)</fullName>
    </submittedName>
</protein>
<evidence type="ECO:0000313" key="2">
    <source>
        <dbReference type="EMBL" id="SER44458.1"/>
    </source>
</evidence>
<evidence type="ECO:0000313" key="3">
    <source>
        <dbReference type="Proteomes" id="UP000182471"/>
    </source>
</evidence>
<dbReference type="OrthoDB" id="9811308at2"/>
<proteinExistence type="predicted"/>
<keyword evidence="3" id="KW-1185">Reference proteome</keyword>
<dbReference type="EMBL" id="FOGW01000004">
    <property type="protein sequence ID" value="SER44458.1"/>
    <property type="molecule type" value="Genomic_DNA"/>
</dbReference>
<dbReference type="InterPro" id="IPR008407">
    <property type="entry name" value="Brnchd-chn_aa_trnsp_AzlD"/>
</dbReference>
<evidence type="ECO:0000256" key="1">
    <source>
        <dbReference type="SAM" id="Phobius"/>
    </source>
</evidence>
<dbReference type="AlphaFoldDB" id="A0A1H9P8B6"/>
<feature type="transmembrane region" description="Helical" evidence="1">
    <location>
        <begin position="61"/>
        <end position="77"/>
    </location>
</feature>
<feature type="transmembrane region" description="Helical" evidence="1">
    <location>
        <begin position="37"/>
        <end position="55"/>
    </location>
</feature>